<dbReference type="Gene3D" id="3.40.50.1110">
    <property type="entry name" value="SGNH hydrolase"/>
    <property type="match status" value="1"/>
</dbReference>
<comment type="caution">
    <text evidence="3">The sequence shown here is derived from an EMBL/GenBank/DDBJ whole genome shotgun (WGS) entry which is preliminary data.</text>
</comment>
<dbReference type="AlphaFoldDB" id="A0A8X8WFH9"/>
<organism evidence="3">
    <name type="scientific">Salvia splendens</name>
    <name type="common">Scarlet sage</name>
    <dbReference type="NCBI Taxonomy" id="180675"/>
    <lineage>
        <taxon>Eukaryota</taxon>
        <taxon>Viridiplantae</taxon>
        <taxon>Streptophyta</taxon>
        <taxon>Embryophyta</taxon>
        <taxon>Tracheophyta</taxon>
        <taxon>Spermatophyta</taxon>
        <taxon>Magnoliopsida</taxon>
        <taxon>eudicotyledons</taxon>
        <taxon>Gunneridae</taxon>
        <taxon>Pentapetalae</taxon>
        <taxon>asterids</taxon>
        <taxon>lamiids</taxon>
        <taxon>Lamiales</taxon>
        <taxon>Lamiaceae</taxon>
        <taxon>Nepetoideae</taxon>
        <taxon>Mentheae</taxon>
        <taxon>Salviinae</taxon>
        <taxon>Salvia</taxon>
        <taxon>Salvia subgen. Calosphace</taxon>
        <taxon>core Calosphace</taxon>
    </lineage>
</organism>
<comment type="similarity">
    <text evidence="1">Belongs to the 'GDSL' lipolytic enzyme family.</text>
</comment>
<keyword evidence="2" id="KW-0472">Membrane</keyword>
<accession>A0A8X8WFH9</accession>
<keyword evidence="4" id="KW-1185">Reference proteome</keyword>
<evidence type="ECO:0000256" key="1">
    <source>
        <dbReference type="ARBA" id="ARBA00008668"/>
    </source>
</evidence>
<evidence type="ECO:0000313" key="4">
    <source>
        <dbReference type="Proteomes" id="UP000298416"/>
    </source>
</evidence>
<evidence type="ECO:0000313" key="3">
    <source>
        <dbReference type="EMBL" id="KAG6393741.1"/>
    </source>
</evidence>
<reference evidence="3" key="1">
    <citation type="submission" date="2018-01" db="EMBL/GenBank/DDBJ databases">
        <authorList>
            <person name="Mao J.F."/>
        </authorList>
    </citation>
    <scope>NUCLEOTIDE SEQUENCE</scope>
    <source>
        <strain evidence="3">Huo1</strain>
        <tissue evidence="3">Leaf</tissue>
    </source>
</reference>
<reference evidence="3" key="2">
    <citation type="submission" date="2020-08" db="EMBL/GenBank/DDBJ databases">
        <title>Plant Genome Project.</title>
        <authorList>
            <person name="Zhang R.-G."/>
        </authorList>
    </citation>
    <scope>NUCLEOTIDE SEQUENCE</scope>
    <source>
        <strain evidence="3">Huo1</strain>
        <tissue evidence="3">Leaf</tissue>
    </source>
</reference>
<evidence type="ECO:0000256" key="2">
    <source>
        <dbReference type="SAM" id="Phobius"/>
    </source>
</evidence>
<keyword evidence="2" id="KW-0812">Transmembrane</keyword>
<dbReference type="PANTHER" id="PTHR22835">
    <property type="entry name" value="ZINC FINGER FYVE DOMAIN CONTAINING PROTEIN"/>
    <property type="match status" value="1"/>
</dbReference>
<sequence length="135" mass="15224">MSGPNPHLFVSYLKILLNLNTPKLGYMKIVFFLVLSFSITILCSPLPKYDSIFSFGDSLADTGNFLLSGALKFPVIRQLPYGQTFFRHATGRCSDGRLIVRLYRYIHYGWRELLLLTQDSSTTATSDSSFGQTIL</sequence>
<proteinExistence type="inferred from homology"/>
<gene>
    <name evidence="3" type="ORF">SASPL_144310</name>
</gene>
<keyword evidence="2" id="KW-1133">Transmembrane helix</keyword>
<evidence type="ECO:0008006" key="5">
    <source>
        <dbReference type="Google" id="ProtNLM"/>
    </source>
</evidence>
<dbReference type="PANTHER" id="PTHR22835:SF659">
    <property type="entry name" value="GDSL LIPASE_ACYLHYDROLASE, PUTATIVE (AFU_ORTHOLOGUE AFUA_2G00510)-RELATED"/>
    <property type="match status" value="1"/>
</dbReference>
<feature type="transmembrane region" description="Helical" evidence="2">
    <location>
        <begin position="26"/>
        <end position="46"/>
    </location>
</feature>
<dbReference type="Proteomes" id="UP000298416">
    <property type="component" value="Unassembled WGS sequence"/>
</dbReference>
<protein>
    <recommendedName>
        <fullName evidence="5">GDSL esterase/lipase</fullName>
    </recommendedName>
</protein>
<dbReference type="InterPro" id="IPR036514">
    <property type="entry name" value="SGNH_hydro_sf"/>
</dbReference>
<dbReference type="EMBL" id="PNBA02000017">
    <property type="protein sequence ID" value="KAG6393741.1"/>
    <property type="molecule type" value="Genomic_DNA"/>
</dbReference>
<name>A0A8X8WFH9_SALSN</name>